<dbReference type="PANTHER" id="PTHR47240">
    <property type="entry name" value="CHROMO DOMAIN-CONTAINING PROTEIN LHP1"/>
    <property type="match status" value="1"/>
</dbReference>
<feature type="region of interest" description="Disordered" evidence="3">
    <location>
        <begin position="49"/>
        <end position="180"/>
    </location>
</feature>
<sequence>MPRTKAPTVVDSDDGDGDGGDGVFEVEEIRATRRRHGVTQYLIKWQGYPESENTWEPESHIPPGLIDEFRQIQSEMKPHRKKKKPIVSDADKERSGKTTPTKRRGPATSASEDSGSTIHSRRRSKSPPRKKAHVGEGPLRRSPPAKRSGARTAVADASKDVEEPPRTAEQETGGDLRKQRSGIRAALVWLSSLGHQFLKPNAVDTN</sequence>
<dbReference type="GO" id="GO:0031507">
    <property type="term" value="P:heterochromatin formation"/>
    <property type="evidence" value="ECO:0007669"/>
    <property type="project" value="InterPro"/>
</dbReference>
<dbReference type="InterPro" id="IPR016197">
    <property type="entry name" value="Chromo-like_dom_sf"/>
</dbReference>
<dbReference type="PROSITE" id="PS00598">
    <property type="entry name" value="CHROMO_1"/>
    <property type="match status" value="1"/>
</dbReference>
<keyword evidence="6" id="KW-0496">Mitochondrion</keyword>
<evidence type="ECO:0000256" key="3">
    <source>
        <dbReference type="SAM" id="MobiDB-lite"/>
    </source>
</evidence>
<feature type="compositionally biased region" description="Basic residues" evidence="3">
    <location>
        <begin position="119"/>
        <end position="132"/>
    </location>
</feature>
<accession>A0A0G4IP14</accession>
<dbReference type="InterPro" id="IPR044251">
    <property type="entry name" value="LHP1-like"/>
</dbReference>
<dbReference type="AlphaFoldDB" id="A0A0G4IP14"/>
<dbReference type="PROSITE" id="PS50013">
    <property type="entry name" value="CHROMO_2"/>
    <property type="match status" value="1"/>
</dbReference>
<dbReference type="OrthoDB" id="5989727at2759"/>
<keyword evidence="7" id="KW-1185">Reference proteome</keyword>
<feature type="region of interest" description="Disordered" evidence="3">
    <location>
        <begin position="1"/>
        <end position="23"/>
    </location>
</feature>
<evidence type="ECO:0000313" key="7">
    <source>
        <dbReference type="Proteomes" id="UP000039324"/>
    </source>
</evidence>
<feature type="compositionally biased region" description="Polar residues" evidence="3">
    <location>
        <begin position="108"/>
        <end position="118"/>
    </location>
</feature>
<dbReference type="InterPro" id="IPR023779">
    <property type="entry name" value="Chromodomain_CS"/>
</dbReference>
<geneLocation type="mitochondrion" evidence="6"/>
<dbReference type="Proteomes" id="UP000039324">
    <property type="component" value="Unassembled WGS sequence"/>
</dbReference>
<evidence type="ECO:0000313" key="6">
    <source>
        <dbReference type="EMBL" id="SPR01861.1"/>
    </source>
</evidence>
<dbReference type="CDD" id="cd00024">
    <property type="entry name" value="CD_CSD"/>
    <property type="match status" value="1"/>
</dbReference>
<dbReference type="Proteomes" id="UP000290189">
    <property type="component" value="Unassembled WGS sequence"/>
</dbReference>
<dbReference type="Gene3D" id="2.40.50.40">
    <property type="match status" value="1"/>
</dbReference>
<protein>
    <recommendedName>
        <fullName evidence="4">Chromo domain-containing protein</fullName>
    </recommendedName>
</protein>
<reference evidence="6 8" key="2">
    <citation type="submission" date="2018-03" db="EMBL/GenBank/DDBJ databases">
        <authorList>
            <person name="Fogelqvist J."/>
        </authorList>
    </citation>
    <scope>NUCLEOTIDE SEQUENCE [LARGE SCALE GENOMIC DNA]</scope>
</reference>
<organism evidence="5 7">
    <name type="scientific">Plasmodiophora brassicae</name>
    <name type="common">Clubroot disease agent</name>
    <dbReference type="NCBI Taxonomy" id="37360"/>
    <lineage>
        <taxon>Eukaryota</taxon>
        <taxon>Sar</taxon>
        <taxon>Rhizaria</taxon>
        <taxon>Endomyxa</taxon>
        <taxon>Phytomyxea</taxon>
        <taxon>Plasmodiophorida</taxon>
        <taxon>Plasmodiophoridae</taxon>
        <taxon>Plasmodiophora</taxon>
    </lineage>
</organism>
<dbReference type="InterPro" id="IPR023780">
    <property type="entry name" value="Chromo_domain"/>
</dbReference>
<gene>
    <name evidence="5" type="ORF">PBRA_005513</name>
    <name evidence="6" type="ORF">PLBR_LOCUS9076</name>
</gene>
<dbReference type="SMART" id="SM00298">
    <property type="entry name" value="CHROMO"/>
    <property type="match status" value="1"/>
</dbReference>
<dbReference type="PANTHER" id="PTHR47240:SF2">
    <property type="entry name" value="CHROMO DOMAIN-CONTAINING PROTEIN LHP1"/>
    <property type="match status" value="1"/>
</dbReference>
<dbReference type="PRINTS" id="PR00504">
    <property type="entry name" value="CHROMODOMAIN"/>
</dbReference>
<evidence type="ECO:0000313" key="8">
    <source>
        <dbReference type="Proteomes" id="UP000290189"/>
    </source>
</evidence>
<dbReference type="Pfam" id="PF00385">
    <property type="entry name" value="Chromo"/>
    <property type="match status" value="1"/>
</dbReference>
<dbReference type="GO" id="GO:0005634">
    <property type="term" value="C:nucleus"/>
    <property type="evidence" value="ECO:0007669"/>
    <property type="project" value="UniProtKB-SubCell"/>
</dbReference>
<dbReference type="STRING" id="37360.A0A0G4IP14"/>
<dbReference type="InterPro" id="IPR017984">
    <property type="entry name" value="Chromo_dom_subgr"/>
</dbReference>
<feature type="compositionally biased region" description="Basic and acidic residues" evidence="3">
    <location>
        <begin position="157"/>
        <end position="178"/>
    </location>
</feature>
<evidence type="ECO:0000259" key="4">
    <source>
        <dbReference type="PROSITE" id="PS50013"/>
    </source>
</evidence>
<dbReference type="InterPro" id="IPR000953">
    <property type="entry name" value="Chromo/chromo_shadow_dom"/>
</dbReference>
<dbReference type="EMBL" id="OVEO01000019">
    <property type="protein sequence ID" value="SPR01861.1"/>
    <property type="molecule type" value="Genomic_DNA"/>
</dbReference>
<feature type="domain" description="Chromo" evidence="4">
    <location>
        <begin position="24"/>
        <end position="84"/>
    </location>
</feature>
<proteinExistence type="predicted"/>
<dbReference type="SUPFAM" id="SSF54160">
    <property type="entry name" value="Chromo domain-like"/>
    <property type="match status" value="1"/>
</dbReference>
<reference evidence="5 7" key="1">
    <citation type="submission" date="2015-02" db="EMBL/GenBank/DDBJ databases">
        <authorList>
            <person name="Chooi Y.-H."/>
        </authorList>
    </citation>
    <scope>NUCLEOTIDE SEQUENCE [LARGE SCALE GENOMIC DNA]</scope>
    <source>
        <strain evidence="5">E3</strain>
    </source>
</reference>
<evidence type="ECO:0000256" key="1">
    <source>
        <dbReference type="ARBA" id="ARBA00004123"/>
    </source>
</evidence>
<name>A0A0G4IP14_PLABS</name>
<dbReference type="EMBL" id="CDSF01000077">
    <property type="protein sequence ID" value="CEO96909.1"/>
    <property type="molecule type" value="Genomic_DNA"/>
</dbReference>
<evidence type="ECO:0000256" key="2">
    <source>
        <dbReference type="ARBA" id="ARBA00023242"/>
    </source>
</evidence>
<evidence type="ECO:0000313" key="5">
    <source>
        <dbReference type="EMBL" id="CEO96909.1"/>
    </source>
</evidence>
<comment type="subcellular location">
    <subcellularLocation>
        <location evidence="1">Nucleus</location>
    </subcellularLocation>
</comment>
<keyword evidence="2" id="KW-0539">Nucleus</keyword>